<dbReference type="RefSeq" id="WP_013336884.1">
    <property type="nucleotide sequence ID" value="NC_014537.1"/>
</dbReference>
<keyword evidence="2" id="KW-0808">Transferase</keyword>
<dbReference type="AlphaFoldDB" id="E1QUP0"/>
<dbReference type="Proteomes" id="UP000006681">
    <property type="component" value="Chromosome"/>
</dbReference>
<gene>
    <name evidence="2" type="ordered locus">Vdis_1785</name>
</gene>
<dbReference type="GeneID" id="9752729"/>
<keyword evidence="1" id="KW-0472">Membrane</keyword>
<reference evidence="3" key="2">
    <citation type="journal article" date="2010" name="Stand. Genomic Sci.">
        <title>Complete genome sequence of Vulcanisaeta distributa type strain (IC-017T).</title>
        <authorList>
            <person name="Mavromatis K."/>
            <person name="Sikorski J."/>
            <person name="Pabst E."/>
            <person name="Teshima H."/>
            <person name="Lapidus A."/>
            <person name="Lucas S."/>
            <person name="Nolan M."/>
            <person name="Glavina Del Rio T."/>
            <person name="Cheng J."/>
            <person name="Bruce D."/>
            <person name="Goodwin L."/>
            <person name="Pitluck S."/>
            <person name="Liolios K."/>
            <person name="Ivanova N."/>
            <person name="Mikhailova N."/>
            <person name="Pati A."/>
            <person name="Chen A."/>
            <person name="Palaniappan K."/>
            <person name="Land M."/>
            <person name="Hauser L."/>
            <person name="Chang Y."/>
            <person name="Jeffries C."/>
            <person name="Rohde M."/>
            <person name="Spring S."/>
            <person name="Goker M."/>
            <person name="Wirth R."/>
            <person name="Woyke T."/>
            <person name="Bristow J."/>
            <person name="Eisen J."/>
            <person name="Markowitz V."/>
            <person name="Hugenholtz P."/>
            <person name="Klenk H."/>
            <person name="Kyrpides N."/>
        </authorList>
    </citation>
    <scope>NUCLEOTIDE SEQUENCE [LARGE SCALE GENOMIC DNA]</scope>
    <source>
        <strain evidence="3">DSM 14429 / JCM 11212 / NBRC 100878 / IC-017</strain>
    </source>
</reference>
<reference evidence="2 3" key="1">
    <citation type="journal article" date="2010" name="Stand. Genomic Sci.">
        <title>Complete genome sequence of Vulcanisaeta distributa type strain (IC-017).</title>
        <authorList>
            <person name="Mavromatis K."/>
            <person name="Sikorski J."/>
            <person name="Pabst E."/>
            <person name="Teshima H."/>
            <person name="Lapidus A."/>
            <person name="Lucas S."/>
            <person name="Nolan M."/>
            <person name="Glavina Del Rio T."/>
            <person name="Cheng J.F."/>
            <person name="Bruce D."/>
            <person name="Goodwin L."/>
            <person name="Pitluck S."/>
            <person name="Liolios K."/>
            <person name="Ivanova N."/>
            <person name="Mikhailova N."/>
            <person name="Pati A."/>
            <person name="Chen A."/>
            <person name="Palaniappan K."/>
            <person name="Land M."/>
            <person name="Hauser L."/>
            <person name="Chang Y.J."/>
            <person name="Jeffries C.D."/>
            <person name="Rohde M."/>
            <person name="Spring S."/>
            <person name="Goker M."/>
            <person name="Wirth R."/>
            <person name="Woyke T."/>
            <person name="Bristow J."/>
            <person name="Eisen J.A."/>
            <person name="Markowitz V."/>
            <person name="Hugenholtz P."/>
            <person name="Klenk H.P."/>
            <person name="Kyrpides N.C."/>
        </authorList>
    </citation>
    <scope>NUCLEOTIDE SEQUENCE [LARGE SCALE GENOMIC DNA]</scope>
    <source>
        <strain evidence="3">DSM 14429 / JCM 11212 / NBRC 100878 / IC-017</strain>
    </source>
</reference>
<keyword evidence="3" id="KW-1185">Reference proteome</keyword>
<dbReference type="InterPro" id="IPR037171">
    <property type="entry name" value="NagB/RpiA_transferase-like"/>
</dbReference>
<dbReference type="eggNOG" id="arCOG05316">
    <property type="taxonomic scope" value="Archaea"/>
</dbReference>
<dbReference type="HOGENOM" id="CLU_069088_0_0_2"/>
<dbReference type="STRING" id="572478.Vdis_1785"/>
<dbReference type="GO" id="GO:0008410">
    <property type="term" value="F:CoA-transferase activity"/>
    <property type="evidence" value="ECO:0007669"/>
    <property type="project" value="InterPro"/>
</dbReference>
<evidence type="ECO:0000256" key="1">
    <source>
        <dbReference type="SAM" id="Phobius"/>
    </source>
</evidence>
<name>E1QUP0_VULDI</name>
<dbReference type="Pfam" id="PF01144">
    <property type="entry name" value="CoA_trans"/>
    <property type="match status" value="1"/>
</dbReference>
<dbReference type="SUPFAM" id="SSF100950">
    <property type="entry name" value="NagB/RpiA/CoA transferase-like"/>
    <property type="match status" value="1"/>
</dbReference>
<protein>
    <submittedName>
        <fullName evidence="2">Coenzyme A transferase</fullName>
    </submittedName>
</protein>
<organism evidence="2 3">
    <name type="scientific">Vulcanisaeta distributa (strain DSM 14429 / JCM 11212 / NBRC 100878 / IC-017)</name>
    <dbReference type="NCBI Taxonomy" id="572478"/>
    <lineage>
        <taxon>Archaea</taxon>
        <taxon>Thermoproteota</taxon>
        <taxon>Thermoprotei</taxon>
        <taxon>Thermoproteales</taxon>
        <taxon>Thermoproteaceae</taxon>
        <taxon>Vulcanisaeta</taxon>
    </lineage>
</organism>
<feature type="transmembrane region" description="Helical" evidence="1">
    <location>
        <begin position="20"/>
        <end position="40"/>
    </location>
</feature>
<keyword evidence="1" id="KW-1133">Transmembrane helix</keyword>
<evidence type="ECO:0000313" key="3">
    <source>
        <dbReference type="Proteomes" id="UP000006681"/>
    </source>
</evidence>
<evidence type="ECO:0000313" key="2">
    <source>
        <dbReference type="EMBL" id="ADN51159.1"/>
    </source>
</evidence>
<dbReference type="PANTHER" id="PTHR43293">
    <property type="entry name" value="ACETATE COA-TRANSFERASE YDIF"/>
    <property type="match status" value="1"/>
</dbReference>
<accession>E1QUP0</accession>
<dbReference type="PANTHER" id="PTHR43293:SF3">
    <property type="entry name" value="CHOLESTEROL RING-CLEAVING HYDROLASE IPDB SUBUNIT"/>
    <property type="match status" value="1"/>
</dbReference>
<dbReference type="SMART" id="SM00882">
    <property type="entry name" value="CoA_trans"/>
    <property type="match status" value="1"/>
</dbReference>
<dbReference type="InterPro" id="IPR004165">
    <property type="entry name" value="CoA_trans_fam_I"/>
</dbReference>
<keyword evidence="1" id="KW-0812">Transmembrane</keyword>
<dbReference type="KEGG" id="vdi:Vdis_1785"/>
<dbReference type="Gene3D" id="3.40.1080.10">
    <property type="entry name" value="Glutaconate Coenzyme A-transferase"/>
    <property type="match status" value="1"/>
</dbReference>
<dbReference type="EMBL" id="CP002100">
    <property type="protein sequence ID" value="ADN51159.1"/>
    <property type="molecule type" value="Genomic_DNA"/>
</dbReference>
<sequence length="240" mass="26844">MADMDNVIKCMAKQLRDGDVIYTGLASVPAVLAVALARYWGLNVWFINVAEVYEPRNIVITPSSGDPYSFIDGEGFVTSLDAFDLARRGQLDVMFFSAAQVDRRGDMNLSVIGNYERPRVRLPGGAAAAYLYRRARRVVMWLKEHSRRTLVERVDFITAPGPTKQGPHLTICTPKAMFEFDNELGELVLAGLFPGVGVDDVINNMAFKPRVRESLRILEPVTQDELQFLNKLDPSGVRYS</sequence>
<proteinExistence type="predicted"/>